<dbReference type="Proteomes" id="UP000499080">
    <property type="component" value="Unassembled WGS sequence"/>
</dbReference>
<comment type="caution">
    <text evidence="1">The sequence shown here is derived from an EMBL/GenBank/DDBJ whole genome shotgun (WGS) entry which is preliminary data.</text>
</comment>
<evidence type="ECO:0000313" key="2">
    <source>
        <dbReference type="Proteomes" id="UP000499080"/>
    </source>
</evidence>
<gene>
    <name evidence="1" type="ORF">AVEN_162099_1</name>
</gene>
<protein>
    <submittedName>
        <fullName evidence="1">Uncharacterized protein</fullName>
    </submittedName>
</protein>
<sequence>MPVAPPDADLVDKFFFSSAIYTSTLIQDTYSKAGHSPLGHSTVFGTHHVKTFRQCKNTIRNGVDRASSVESGFEPGTLNTLSLGHCRNYFYKAHYS</sequence>
<accession>A0A4Y2LLD0</accession>
<organism evidence="1 2">
    <name type="scientific">Araneus ventricosus</name>
    <name type="common">Orbweaver spider</name>
    <name type="synonym">Epeira ventricosa</name>
    <dbReference type="NCBI Taxonomy" id="182803"/>
    <lineage>
        <taxon>Eukaryota</taxon>
        <taxon>Metazoa</taxon>
        <taxon>Ecdysozoa</taxon>
        <taxon>Arthropoda</taxon>
        <taxon>Chelicerata</taxon>
        <taxon>Arachnida</taxon>
        <taxon>Araneae</taxon>
        <taxon>Araneomorphae</taxon>
        <taxon>Entelegynae</taxon>
        <taxon>Araneoidea</taxon>
        <taxon>Araneidae</taxon>
        <taxon>Araneus</taxon>
    </lineage>
</organism>
<reference evidence="1 2" key="1">
    <citation type="journal article" date="2019" name="Sci. Rep.">
        <title>Orb-weaving spider Araneus ventricosus genome elucidates the spidroin gene catalogue.</title>
        <authorList>
            <person name="Kono N."/>
            <person name="Nakamura H."/>
            <person name="Ohtoshi R."/>
            <person name="Moran D.A.P."/>
            <person name="Shinohara A."/>
            <person name="Yoshida Y."/>
            <person name="Fujiwara M."/>
            <person name="Mori M."/>
            <person name="Tomita M."/>
            <person name="Arakawa K."/>
        </authorList>
    </citation>
    <scope>NUCLEOTIDE SEQUENCE [LARGE SCALE GENOMIC DNA]</scope>
</reference>
<proteinExistence type="predicted"/>
<dbReference type="EMBL" id="BGPR01005892">
    <property type="protein sequence ID" value="GBN14356.1"/>
    <property type="molecule type" value="Genomic_DNA"/>
</dbReference>
<keyword evidence="2" id="KW-1185">Reference proteome</keyword>
<dbReference type="AlphaFoldDB" id="A0A4Y2LLD0"/>
<evidence type="ECO:0000313" key="1">
    <source>
        <dbReference type="EMBL" id="GBN14356.1"/>
    </source>
</evidence>
<name>A0A4Y2LLD0_ARAVE</name>